<gene>
    <name evidence="1" type="ORF">OBRU01_25848</name>
</gene>
<reference evidence="1 2" key="1">
    <citation type="journal article" date="2015" name="Genome Biol. Evol.">
        <title>The genome of winter moth (Operophtera brumata) provides a genomic perspective on sexual dimorphism and phenology.</title>
        <authorList>
            <person name="Derks M.F."/>
            <person name="Smit S."/>
            <person name="Salis L."/>
            <person name="Schijlen E."/>
            <person name="Bossers A."/>
            <person name="Mateman C."/>
            <person name="Pijl A.S."/>
            <person name="de Ridder D."/>
            <person name="Groenen M.A."/>
            <person name="Visser M.E."/>
            <person name="Megens H.J."/>
        </authorList>
    </citation>
    <scope>NUCLEOTIDE SEQUENCE [LARGE SCALE GENOMIC DNA]</scope>
    <source>
        <strain evidence="1">WM2013NL</strain>
        <tissue evidence="1">Head and thorax</tissue>
    </source>
</reference>
<dbReference type="Proteomes" id="UP000037510">
    <property type="component" value="Unassembled WGS sequence"/>
</dbReference>
<accession>A0A0L7K408</accession>
<sequence length="71" mass="8472">MKREWKCPDSEINFFLYTPERPFKQWVDVRKPKLLDVYGWNPMRKNVMIIHGLSIQEGLQRVHGGLVCVDQ</sequence>
<dbReference type="AlphaFoldDB" id="A0A0L7K408"/>
<evidence type="ECO:0000313" key="1">
    <source>
        <dbReference type="EMBL" id="KOB57459.1"/>
    </source>
</evidence>
<comment type="caution">
    <text evidence="1">The sequence shown here is derived from an EMBL/GenBank/DDBJ whole genome shotgun (WGS) entry which is preliminary data.</text>
</comment>
<dbReference type="EMBL" id="JTDY01011159">
    <property type="protein sequence ID" value="KOB57459.1"/>
    <property type="molecule type" value="Genomic_DNA"/>
</dbReference>
<proteinExistence type="predicted"/>
<keyword evidence="2" id="KW-1185">Reference proteome</keyword>
<evidence type="ECO:0000313" key="2">
    <source>
        <dbReference type="Proteomes" id="UP000037510"/>
    </source>
</evidence>
<organism evidence="1 2">
    <name type="scientific">Operophtera brumata</name>
    <name type="common">Winter moth</name>
    <name type="synonym">Phalaena brumata</name>
    <dbReference type="NCBI Taxonomy" id="104452"/>
    <lineage>
        <taxon>Eukaryota</taxon>
        <taxon>Metazoa</taxon>
        <taxon>Ecdysozoa</taxon>
        <taxon>Arthropoda</taxon>
        <taxon>Hexapoda</taxon>
        <taxon>Insecta</taxon>
        <taxon>Pterygota</taxon>
        <taxon>Neoptera</taxon>
        <taxon>Endopterygota</taxon>
        <taxon>Lepidoptera</taxon>
        <taxon>Glossata</taxon>
        <taxon>Ditrysia</taxon>
        <taxon>Geometroidea</taxon>
        <taxon>Geometridae</taxon>
        <taxon>Larentiinae</taxon>
        <taxon>Operophtera</taxon>
    </lineage>
</organism>
<name>A0A0L7K408_OPEBR</name>
<protein>
    <submittedName>
        <fullName evidence="1">Putative Ves G 1 allergen</fullName>
    </submittedName>
</protein>
<feature type="non-terminal residue" evidence="1">
    <location>
        <position position="71"/>
    </location>
</feature>